<keyword evidence="3" id="KW-0444">Lipid biosynthesis</keyword>
<evidence type="ECO:0000313" key="14">
    <source>
        <dbReference type="EMBL" id="QIM15969.1"/>
    </source>
</evidence>
<comment type="cofactor">
    <cofactor evidence="1">
        <name>Mg(2+)</name>
        <dbReference type="ChEBI" id="CHEBI:18420"/>
    </cofactor>
</comment>
<keyword evidence="15" id="KW-1185">Reference proteome</keyword>
<dbReference type="SUPFAM" id="SSF111331">
    <property type="entry name" value="NAD kinase/diacylglycerol kinase-like"/>
    <property type="match status" value="1"/>
</dbReference>
<accession>A0A6G8FI56</accession>
<name>A0A6G8FI56_9MICO</name>
<evidence type="ECO:0000256" key="12">
    <source>
        <dbReference type="ARBA" id="ARBA00023264"/>
    </source>
</evidence>
<keyword evidence="8" id="KW-0067">ATP-binding</keyword>
<dbReference type="Gene3D" id="2.60.200.40">
    <property type="match status" value="1"/>
</dbReference>
<keyword evidence="6" id="KW-0547">Nucleotide-binding</keyword>
<dbReference type="GO" id="GO:0004143">
    <property type="term" value="F:ATP-dependent diacylglycerol kinase activity"/>
    <property type="evidence" value="ECO:0007669"/>
    <property type="project" value="TreeGrafter"/>
</dbReference>
<dbReference type="PANTHER" id="PTHR12358">
    <property type="entry name" value="SPHINGOSINE KINASE"/>
    <property type="match status" value="1"/>
</dbReference>
<evidence type="ECO:0000256" key="10">
    <source>
        <dbReference type="ARBA" id="ARBA00023098"/>
    </source>
</evidence>
<keyword evidence="11" id="KW-0594">Phospholipid biosynthesis</keyword>
<dbReference type="AlphaFoldDB" id="A0A6G8FI56"/>
<dbReference type="PANTHER" id="PTHR12358:SF106">
    <property type="entry name" value="LIPID KINASE YEGS"/>
    <property type="match status" value="1"/>
</dbReference>
<keyword evidence="7 14" id="KW-0418">Kinase</keyword>
<keyword evidence="12" id="KW-1208">Phospholipid metabolism</keyword>
<evidence type="ECO:0000256" key="2">
    <source>
        <dbReference type="ARBA" id="ARBA00005983"/>
    </source>
</evidence>
<dbReference type="InterPro" id="IPR045540">
    <property type="entry name" value="YegS/DAGK_C"/>
</dbReference>
<keyword evidence="4" id="KW-0808">Transferase</keyword>
<dbReference type="Pfam" id="PF19279">
    <property type="entry name" value="YegS_C"/>
    <property type="match status" value="1"/>
</dbReference>
<dbReference type="Proteomes" id="UP000501387">
    <property type="component" value="Chromosome"/>
</dbReference>
<evidence type="ECO:0000256" key="11">
    <source>
        <dbReference type="ARBA" id="ARBA00023209"/>
    </source>
</evidence>
<protein>
    <submittedName>
        <fullName evidence="14">YegS/Rv2252/BmrU family lipid kinase</fullName>
    </submittedName>
</protein>
<proteinExistence type="inferred from homology"/>
<evidence type="ECO:0000256" key="7">
    <source>
        <dbReference type="ARBA" id="ARBA00022777"/>
    </source>
</evidence>
<dbReference type="KEGG" id="lins:G7067_05315"/>
<dbReference type="Pfam" id="PF00781">
    <property type="entry name" value="DAGK_cat"/>
    <property type="match status" value="1"/>
</dbReference>
<evidence type="ECO:0000256" key="8">
    <source>
        <dbReference type="ARBA" id="ARBA00022840"/>
    </source>
</evidence>
<evidence type="ECO:0000256" key="6">
    <source>
        <dbReference type="ARBA" id="ARBA00022741"/>
    </source>
</evidence>
<keyword evidence="5" id="KW-0479">Metal-binding</keyword>
<dbReference type="InterPro" id="IPR016064">
    <property type="entry name" value="NAD/diacylglycerol_kinase_sf"/>
</dbReference>
<dbReference type="Gene3D" id="3.40.50.10330">
    <property type="entry name" value="Probable inorganic polyphosphate/atp-NAD kinase, domain 1"/>
    <property type="match status" value="1"/>
</dbReference>
<gene>
    <name evidence="14" type="ORF">G7067_05315</name>
</gene>
<dbReference type="GO" id="GO:0008654">
    <property type="term" value="P:phospholipid biosynthetic process"/>
    <property type="evidence" value="ECO:0007669"/>
    <property type="project" value="UniProtKB-KW"/>
</dbReference>
<dbReference type="EMBL" id="CP049934">
    <property type="protein sequence ID" value="QIM15969.1"/>
    <property type="molecule type" value="Genomic_DNA"/>
</dbReference>
<keyword evidence="9" id="KW-0460">Magnesium</keyword>
<evidence type="ECO:0000256" key="3">
    <source>
        <dbReference type="ARBA" id="ARBA00022516"/>
    </source>
</evidence>
<evidence type="ECO:0000256" key="5">
    <source>
        <dbReference type="ARBA" id="ARBA00022723"/>
    </source>
</evidence>
<keyword evidence="10" id="KW-0443">Lipid metabolism</keyword>
<dbReference type="PROSITE" id="PS50146">
    <property type="entry name" value="DAGK"/>
    <property type="match status" value="1"/>
</dbReference>
<dbReference type="RefSeq" id="WP_166322526.1">
    <property type="nucleotide sequence ID" value="NZ_CP049934.1"/>
</dbReference>
<dbReference type="InterPro" id="IPR005218">
    <property type="entry name" value="Diacylglycerol/lipid_kinase"/>
</dbReference>
<evidence type="ECO:0000256" key="1">
    <source>
        <dbReference type="ARBA" id="ARBA00001946"/>
    </source>
</evidence>
<dbReference type="InterPro" id="IPR017438">
    <property type="entry name" value="ATP-NAD_kinase_N"/>
</dbReference>
<sequence>MTPHGHIAVLSNPFAGKGRGRTAAAAAIAELRARGVEVRAYAGASAADTVALAAQALRDDPALLVVVGGDGTMSEVLESVLGSAVPLALVPAGTGNDLARTLGIPRTDPADAAALAVTGTIRDLDVGELQCSGRVKHFLTIAALGFDAKVSDRTNRLRWPSGSLRYYLALVIELLRLSPLAFKVQIDDEPERAEPGTLIAIGNTVSYGGGMPICAGADPSDGFFDVVHVAPMRRWELIRLFPKLLRGQHLELPQVSQRRVHKVGVSAPGLSIYADGEFVGTDTCAITVLPARLKMMVPHATAEEDRS</sequence>
<dbReference type="GO" id="GO:0005524">
    <property type="term" value="F:ATP binding"/>
    <property type="evidence" value="ECO:0007669"/>
    <property type="project" value="UniProtKB-KW"/>
</dbReference>
<organism evidence="14 15">
    <name type="scientific">Leucobacter insecticola</name>
    <dbReference type="NCBI Taxonomy" id="2714934"/>
    <lineage>
        <taxon>Bacteria</taxon>
        <taxon>Bacillati</taxon>
        <taxon>Actinomycetota</taxon>
        <taxon>Actinomycetes</taxon>
        <taxon>Micrococcales</taxon>
        <taxon>Microbacteriaceae</taxon>
        <taxon>Leucobacter</taxon>
    </lineage>
</organism>
<dbReference type="InterPro" id="IPR050187">
    <property type="entry name" value="Lipid_Phosphate_FormReg"/>
</dbReference>
<evidence type="ECO:0000256" key="4">
    <source>
        <dbReference type="ARBA" id="ARBA00022679"/>
    </source>
</evidence>
<dbReference type="InterPro" id="IPR001206">
    <property type="entry name" value="Diacylglycerol_kinase_cat_dom"/>
</dbReference>
<evidence type="ECO:0000313" key="15">
    <source>
        <dbReference type="Proteomes" id="UP000501387"/>
    </source>
</evidence>
<evidence type="ECO:0000259" key="13">
    <source>
        <dbReference type="PROSITE" id="PS50146"/>
    </source>
</evidence>
<feature type="domain" description="DAGKc" evidence="13">
    <location>
        <begin position="2"/>
        <end position="133"/>
    </location>
</feature>
<dbReference type="GO" id="GO:0005886">
    <property type="term" value="C:plasma membrane"/>
    <property type="evidence" value="ECO:0007669"/>
    <property type="project" value="TreeGrafter"/>
</dbReference>
<reference evidence="14 15" key="1">
    <citation type="submission" date="2020-03" db="EMBL/GenBank/DDBJ databases">
        <title>Leucobacter sp. nov., isolated from beetles.</title>
        <authorList>
            <person name="Hyun D.-W."/>
            <person name="Bae J.-W."/>
        </authorList>
    </citation>
    <scope>NUCLEOTIDE SEQUENCE [LARGE SCALE GENOMIC DNA]</scope>
    <source>
        <strain evidence="14 15">HDW9B</strain>
    </source>
</reference>
<dbReference type="SMART" id="SM00046">
    <property type="entry name" value="DAGKc"/>
    <property type="match status" value="1"/>
</dbReference>
<dbReference type="GO" id="GO:0046872">
    <property type="term" value="F:metal ion binding"/>
    <property type="evidence" value="ECO:0007669"/>
    <property type="project" value="UniProtKB-KW"/>
</dbReference>
<dbReference type="NCBIfam" id="TIGR00147">
    <property type="entry name" value="YegS/Rv2252/BmrU family lipid kinase"/>
    <property type="match status" value="1"/>
</dbReference>
<evidence type="ECO:0000256" key="9">
    <source>
        <dbReference type="ARBA" id="ARBA00022842"/>
    </source>
</evidence>
<comment type="similarity">
    <text evidence="2">Belongs to the diacylglycerol/lipid kinase family.</text>
</comment>